<evidence type="ECO:0000256" key="1">
    <source>
        <dbReference type="SAM" id="MobiDB-lite"/>
    </source>
</evidence>
<gene>
    <name evidence="4" type="ORF">GCM10025874_06080</name>
</gene>
<sequence>MSNRIPSLDGLRGVAAVVVLLYHVSLVARPLVDGTDAWAWLTHSPAKVVFAGTEAVLVFFVLSGLVVTLPALRARFDWPAFMSSRLIRLYAPVAASLVFAAALVLLVPRDLSRVVEGSWSDTAQAREVSLAMVLGEASLAPVTYDLNNVLWSLRWELIFSLALPVFVGAALLLRRRALLAAIVALGVSLLGRLVDLEALVYLPVFLVGALIAVRMEDVRAWAARPRRRGYWPAFAVVSVMLLIASWVTRPLLPSGSIANAAVWGLSATGAAGVLLVALGWVRARRALEGRTAQWLGRTSFSLYLVHAPILGTLTYVFRDERWWAVALIGIPASLLIGWAFTDLVEAPSQRLAKRLGKRVSKALKRFQQPPAEPLGGDPSDEPDQSAGSARRA</sequence>
<dbReference type="Pfam" id="PF01757">
    <property type="entry name" value="Acyl_transf_3"/>
    <property type="match status" value="1"/>
</dbReference>
<feature type="transmembrane region" description="Helical" evidence="2">
    <location>
        <begin position="89"/>
        <end position="107"/>
    </location>
</feature>
<feature type="transmembrane region" description="Helical" evidence="2">
    <location>
        <begin position="260"/>
        <end position="280"/>
    </location>
</feature>
<feature type="transmembrane region" description="Helical" evidence="2">
    <location>
        <begin position="48"/>
        <end position="69"/>
    </location>
</feature>
<reference evidence="4 5" key="1">
    <citation type="journal article" date="2014" name="Int. J. Syst. Evol. Microbiol.">
        <title>Complete genome sequence of Corynebacterium casei LMG S-19264T (=DSM 44701T), isolated from a smear-ripened cheese.</title>
        <authorList>
            <consortium name="US DOE Joint Genome Institute (JGI-PGF)"/>
            <person name="Walter F."/>
            <person name="Albersmeier A."/>
            <person name="Kalinowski J."/>
            <person name="Ruckert C."/>
        </authorList>
    </citation>
    <scope>NUCLEOTIDE SEQUENCE [LARGE SCALE GENOMIC DNA]</scope>
    <source>
        <strain evidence="4 5">NBRC 112289</strain>
    </source>
</reference>
<dbReference type="InterPro" id="IPR002656">
    <property type="entry name" value="Acyl_transf_3_dom"/>
</dbReference>
<dbReference type="PANTHER" id="PTHR23028">
    <property type="entry name" value="ACETYLTRANSFERASE"/>
    <property type="match status" value="1"/>
</dbReference>
<dbReference type="EMBL" id="BSUL01000001">
    <property type="protein sequence ID" value="GMA27355.1"/>
    <property type="molecule type" value="Genomic_DNA"/>
</dbReference>
<keyword evidence="2" id="KW-0812">Transmembrane</keyword>
<feature type="transmembrane region" description="Helical" evidence="2">
    <location>
        <begin position="300"/>
        <end position="317"/>
    </location>
</feature>
<feature type="transmembrane region" description="Helical" evidence="2">
    <location>
        <begin position="153"/>
        <end position="172"/>
    </location>
</feature>
<evidence type="ECO:0000259" key="3">
    <source>
        <dbReference type="Pfam" id="PF01757"/>
    </source>
</evidence>
<feature type="transmembrane region" description="Helical" evidence="2">
    <location>
        <begin position="12"/>
        <end position="28"/>
    </location>
</feature>
<evidence type="ECO:0000256" key="2">
    <source>
        <dbReference type="SAM" id="Phobius"/>
    </source>
</evidence>
<feature type="transmembrane region" description="Helical" evidence="2">
    <location>
        <begin position="200"/>
        <end position="217"/>
    </location>
</feature>
<proteinExistence type="predicted"/>
<feature type="transmembrane region" description="Helical" evidence="2">
    <location>
        <begin position="323"/>
        <end position="344"/>
    </location>
</feature>
<feature type="region of interest" description="Disordered" evidence="1">
    <location>
        <begin position="367"/>
        <end position="392"/>
    </location>
</feature>
<dbReference type="GO" id="GO:0016747">
    <property type="term" value="F:acyltransferase activity, transferring groups other than amino-acyl groups"/>
    <property type="evidence" value="ECO:0007669"/>
    <property type="project" value="InterPro"/>
</dbReference>
<keyword evidence="5" id="KW-1185">Reference proteome</keyword>
<feature type="domain" description="Acyltransferase 3" evidence="3">
    <location>
        <begin position="6"/>
        <end position="341"/>
    </location>
</feature>
<dbReference type="AlphaFoldDB" id="A0AA37UBR1"/>
<protein>
    <recommendedName>
        <fullName evidence="3">Acyltransferase 3 domain-containing protein</fullName>
    </recommendedName>
</protein>
<feature type="transmembrane region" description="Helical" evidence="2">
    <location>
        <begin position="229"/>
        <end position="248"/>
    </location>
</feature>
<keyword evidence="2" id="KW-0472">Membrane</keyword>
<feature type="transmembrane region" description="Helical" evidence="2">
    <location>
        <begin position="177"/>
        <end position="194"/>
    </location>
</feature>
<accession>A0AA37UBR1</accession>
<dbReference type="Proteomes" id="UP001157160">
    <property type="component" value="Unassembled WGS sequence"/>
</dbReference>
<organism evidence="4 5">
    <name type="scientific">Arenivirga flava</name>
    <dbReference type="NCBI Taxonomy" id="1930060"/>
    <lineage>
        <taxon>Bacteria</taxon>
        <taxon>Bacillati</taxon>
        <taxon>Actinomycetota</taxon>
        <taxon>Actinomycetes</taxon>
        <taxon>Micrococcales</taxon>
        <taxon>Microbacteriaceae</taxon>
        <taxon>Arenivirga</taxon>
    </lineage>
</organism>
<comment type="caution">
    <text evidence="4">The sequence shown here is derived from an EMBL/GenBank/DDBJ whole genome shotgun (WGS) entry which is preliminary data.</text>
</comment>
<keyword evidence="2" id="KW-1133">Transmembrane helix</keyword>
<evidence type="ECO:0000313" key="4">
    <source>
        <dbReference type="EMBL" id="GMA27355.1"/>
    </source>
</evidence>
<name>A0AA37UBR1_9MICO</name>
<dbReference type="InterPro" id="IPR050879">
    <property type="entry name" value="Acyltransferase_3"/>
</dbReference>
<evidence type="ECO:0000313" key="5">
    <source>
        <dbReference type="Proteomes" id="UP001157160"/>
    </source>
</evidence>